<keyword evidence="17" id="KW-1185">Reference proteome</keyword>
<evidence type="ECO:0000256" key="7">
    <source>
        <dbReference type="ARBA" id="ARBA00023004"/>
    </source>
</evidence>
<dbReference type="Gene3D" id="2.170.130.10">
    <property type="entry name" value="TonB-dependent receptor, plug domain"/>
    <property type="match status" value="1"/>
</dbReference>
<evidence type="ECO:0000256" key="4">
    <source>
        <dbReference type="ARBA" id="ARBA00022452"/>
    </source>
</evidence>
<evidence type="ECO:0000313" key="17">
    <source>
        <dbReference type="Proteomes" id="UP001595976"/>
    </source>
</evidence>
<evidence type="ECO:0000259" key="15">
    <source>
        <dbReference type="SMART" id="SM00965"/>
    </source>
</evidence>
<dbReference type="CDD" id="cd01347">
    <property type="entry name" value="ligand_gated_channel"/>
    <property type="match status" value="1"/>
</dbReference>
<evidence type="ECO:0000256" key="6">
    <source>
        <dbReference type="ARBA" id="ARBA00022692"/>
    </source>
</evidence>
<feature type="domain" description="Secretin/TonB short N-terminal" evidence="15">
    <location>
        <begin position="57"/>
        <end position="108"/>
    </location>
</feature>
<dbReference type="InterPro" id="IPR037066">
    <property type="entry name" value="Plug_dom_sf"/>
</dbReference>
<evidence type="ECO:0000256" key="11">
    <source>
        <dbReference type="ARBA" id="ARBA00023237"/>
    </source>
</evidence>
<dbReference type="InterPro" id="IPR012910">
    <property type="entry name" value="Plug_dom"/>
</dbReference>
<keyword evidence="10 16" id="KW-0675">Receptor</keyword>
<evidence type="ECO:0000256" key="2">
    <source>
        <dbReference type="ARBA" id="ARBA00009810"/>
    </source>
</evidence>
<keyword evidence="5" id="KW-0410">Iron transport</keyword>
<evidence type="ECO:0000256" key="1">
    <source>
        <dbReference type="ARBA" id="ARBA00004571"/>
    </source>
</evidence>
<evidence type="ECO:0000256" key="9">
    <source>
        <dbReference type="ARBA" id="ARBA00023136"/>
    </source>
</evidence>
<dbReference type="PROSITE" id="PS52016">
    <property type="entry name" value="TONB_DEPENDENT_REC_3"/>
    <property type="match status" value="1"/>
</dbReference>
<keyword evidence="11 12" id="KW-0998">Cell outer membrane</keyword>
<organism evidence="16 17">
    <name type="scientific">Bosea minatitlanensis</name>
    <dbReference type="NCBI Taxonomy" id="128782"/>
    <lineage>
        <taxon>Bacteria</taxon>
        <taxon>Pseudomonadati</taxon>
        <taxon>Pseudomonadota</taxon>
        <taxon>Alphaproteobacteria</taxon>
        <taxon>Hyphomicrobiales</taxon>
        <taxon>Boseaceae</taxon>
        <taxon>Bosea</taxon>
    </lineage>
</organism>
<dbReference type="InterPro" id="IPR000531">
    <property type="entry name" value="Beta-barrel_TonB"/>
</dbReference>
<dbReference type="RefSeq" id="WP_260349318.1">
    <property type="nucleotide sequence ID" value="NZ_JAOAOS010000012.1"/>
</dbReference>
<evidence type="ECO:0000256" key="10">
    <source>
        <dbReference type="ARBA" id="ARBA00023170"/>
    </source>
</evidence>
<dbReference type="Gene3D" id="3.55.50.30">
    <property type="match status" value="1"/>
</dbReference>
<keyword evidence="8 13" id="KW-0798">TonB box</keyword>
<sequence>MRLTAREVLLAATFLSPLAAGLAIPAALAQAQAVHSFDIPAKPVRAAMNDIVRVTGVDVVFAETPAASRRGNPVKGSLTAAQAVATLLDGTGLAFRFSNATTVQIYDPTRPAAAGGAVEGAIPLETIEVVGSGVPGLPPAYAGGQIATGGGLGVLGQRSVMDTPFSVTNYTSRLIEDQRAQSVADVVKNDSSIRNVEPTNVGNANYFVIRGIQVGNAAIAFGGLFGIAPNAQSTLAGIERVEVLKGPGAFLGGLSPSGVGGVINLVPKRAADEPLTRFTATWIGKSQLGGHLDLGRRFGDQKQFGLRANLQYRDGGTPISQQSQTLVNGTIGLDYRSDAFRISLDAGYQVLNTDRMNNTVTPLANEPVPRPIKPDKSYVSPWNYSKFADSFSMVQAEYDLTRNVTVYGKAGVSHMDWDQAVEAGTGLRRNGNFTSTGSRYQIDINRYSGEAGVRGRFQTGPLDHEVVISANTFYQARASGLPATLSVTPSNIYHPTFSPNPIMPEARRYRQNDNSFTSYSISDTISALDKRLQVTLGVRKQFVDINNYTLQTGLLSSRNKSDAVTPVVGLVVKPLENVSLYASYIEGLTAGSVVGNTFANAGQVLPPFVTKQYEAGVKIDWGRLMTSVAVFQSTQASGIADTATNLFTDNGETRYRGVELSVAGEIVESVRVLGGITFLDSKLVRTANGTFDGNEAQGTPRVQANLGLEWDPGFVRNLTLFGRMIYTGSNYADAANLQKLKAWTTFDIGARYKIERAGAKPIILQANVTNLFNKAYWTTYPGYNLLYPSEARMVSLSSTFEF</sequence>
<keyword evidence="5" id="KW-0406">Ion transport</keyword>
<comment type="similarity">
    <text evidence="2 12 13">Belongs to the TonB-dependent receptor family.</text>
</comment>
<dbReference type="Pfam" id="PF07715">
    <property type="entry name" value="Plug"/>
    <property type="match status" value="1"/>
</dbReference>
<keyword evidence="4 12" id="KW-1134">Transmembrane beta strand</keyword>
<name>A0ABW0EZD8_9HYPH</name>
<evidence type="ECO:0000256" key="13">
    <source>
        <dbReference type="RuleBase" id="RU003357"/>
    </source>
</evidence>
<dbReference type="EMBL" id="JBHSLI010000001">
    <property type="protein sequence ID" value="MFC5291619.1"/>
    <property type="molecule type" value="Genomic_DNA"/>
</dbReference>
<keyword evidence="3 12" id="KW-0813">Transport</keyword>
<accession>A0ABW0EZD8</accession>
<comment type="caution">
    <text evidence="16">The sequence shown here is derived from an EMBL/GenBank/DDBJ whole genome shotgun (WGS) entry which is preliminary data.</text>
</comment>
<dbReference type="Pfam" id="PF00593">
    <property type="entry name" value="TonB_dep_Rec_b-barrel"/>
    <property type="match status" value="1"/>
</dbReference>
<evidence type="ECO:0000256" key="12">
    <source>
        <dbReference type="PROSITE-ProRule" id="PRU01360"/>
    </source>
</evidence>
<dbReference type="PANTHER" id="PTHR32552:SF82">
    <property type="entry name" value="FCUA PROTEIN"/>
    <property type="match status" value="1"/>
</dbReference>
<keyword evidence="14" id="KW-0732">Signal</keyword>
<reference evidence="17" key="1">
    <citation type="journal article" date="2019" name="Int. J. Syst. Evol. Microbiol.">
        <title>The Global Catalogue of Microorganisms (GCM) 10K type strain sequencing project: providing services to taxonomists for standard genome sequencing and annotation.</title>
        <authorList>
            <consortium name="The Broad Institute Genomics Platform"/>
            <consortium name="The Broad Institute Genome Sequencing Center for Infectious Disease"/>
            <person name="Wu L."/>
            <person name="Ma J."/>
        </authorList>
    </citation>
    <scope>NUCLEOTIDE SEQUENCE [LARGE SCALE GENOMIC DNA]</scope>
    <source>
        <strain evidence="17">CGMCC 1.15643</strain>
    </source>
</reference>
<dbReference type="Gene3D" id="2.40.170.20">
    <property type="entry name" value="TonB-dependent receptor, beta-barrel domain"/>
    <property type="match status" value="1"/>
</dbReference>
<evidence type="ECO:0000256" key="14">
    <source>
        <dbReference type="SAM" id="SignalP"/>
    </source>
</evidence>
<evidence type="ECO:0000256" key="5">
    <source>
        <dbReference type="ARBA" id="ARBA00022496"/>
    </source>
</evidence>
<keyword evidence="7" id="KW-0408">Iron</keyword>
<dbReference type="NCBIfam" id="TIGR01783">
    <property type="entry name" value="TonB-siderophor"/>
    <property type="match status" value="1"/>
</dbReference>
<proteinExistence type="inferred from homology"/>
<evidence type="ECO:0000256" key="8">
    <source>
        <dbReference type="ARBA" id="ARBA00023077"/>
    </source>
</evidence>
<dbReference type="InterPro" id="IPR036942">
    <property type="entry name" value="Beta-barrel_TonB_sf"/>
</dbReference>
<evidence type="ECO:0000313" key="16">
    <source>
        <dbReference type="EMBL" id="MFC5291619.1"/>
    </source>
</evidence>
<feature type="chain" id="PRO_5046399492" evidence="14">
    <location>
        <begin position="30"/>
        <end position="802"/>
    </location>
</feature>
<gene>
    <name evidence="16" type="ORF">ACFPK2_01295</name>
</gene>
<dbReference type="InterPro" id="IPR010105">
    <property type="entry name" value="TonB_sidphr_rcpt"/>
</dbReference>
<evidence type="ECO:0000256" key="3">
    <source>
        <dbReference type="ARBA" id="ARBA00022448"/>
    </source>
</evidence>
<dbReference type="PANTHER" id="PTHR32552">
    <property type="entry name" value="FERRICHROME IRON RECEPTOR-RELATED"/>
    <property type="match status" value="1"/>
</dbReference>
<feature type="signal peptide" evidence="14">
    <location>
        <begin position="1"/>
        <end position="29"/>
    </location>
</feature>
<dbReference type="Proteomes" id="UP001595976">
    <property type="component" value="Unassembled WGS sequence"/>
</dbReference>
<keyword evidence="6 12" id="KW-0812">Transmembrane</keyword>
<comment type="subcellular location">
    <subcellularLocation>
        <location evidence="1 12">Cell outer membrane</location>
        <topology evidence="1 12">Multi-pass membrane protein</topology>
    </subcellularLocation>
</comment>
<keyword evidence="9 12" id="KW-0472">Membrane</keyword>
<dbReference type="InterPro" id="IPR011662">
    <property type="entry name" value="Secretin/TonB_short_N"/>
</dbReference>
<dbReference type="SUPFAM" id="SSF56935">
    <property type="entry name" value="Porins"/>
    <property type="match status" value="1"/>
</dbReference>
<protein>
    <submittedName>
        <fullName evidence="16">TonB-dependent siderophore receptor</fullName>
    </submittedName>
</protein>
<dbReference type="InterPro" id="IPR039426">
    <property type="entry name" value="TonB-dep_rcpt-like"/>
</dbReference>
<dbReference type="SMART" id="SM00965">
    <property type="entry name" value="STN"/>
    <property type="match status" value="1"/>
</dbReference>